<protein>
    <submittedName>
        <fullName evidence="2">Uncharacterized protein</fullName>
    </submittedName>
</protein>
<dbReference type="AlphaFoldDB" id="A0A926JQ73"/>
<feature type="transmembrane region" description="Helical" evidence="1">
    <location>
        <begin position="93"/>
        <end position="114"/>
    </location>
</feature>
<keyword evidence="1" id="KW-0472">Membrane</keyword>
<dbReference type="Proteomes" id="UP000653730">
    <property type="component" value="Unassembled WGS sequence"/>
</dbReference>
<keyword evidence="1" id="KW-0812">Transmembrane</keyword>
<gene>
    <name evidence="2" type="ORF">IBL28_04580</name>
</gene>
<sequence>MWIRIKDISIKKIDATHLKNPKNPDKPMLLNLFQREGRTVLYVLKNKKVFPQFINTSTGLSIPKRRWTEEMKTFAQQEVEKVPPQKGGFKVTVFGWLFLLAVVGMLSYIVYDGLIGQPQRMKKFEQREAEMARVNEGDIFLGRIEVYKEKGSPLGMNLEFGCFKVVNIEGDVYHIAKSIEMSKTAKPLNQMNSTDFEQEAFVVKGKELGAHHKTFASDDGLTEISFRERKE</sequence>
<evidence type="ECO:0000256" key="1">
    <source>
        <dbReference type="SAM" id="Phobius"/>
    </source>
</evidence>
<evidence type="ECO:0000313" key="2">
    <source>
        <dbReference type="EMBL" id="MBC9795231.1"/>
    </source>
</evidence>
<name>A0A926JQ73_9FLAO</name>
<evidence type="ECO:0000313" key="3">
    <source>
        <dbReference type="Proteomes" id="UP000653730"/>
    </source>
</evidence>
<organism evidence="2 3">
    <name type="scientific">Sinomicrobium weinanense</name>
    <dbReference type="NCBI Taxonomy" id="2842200"/>
    <lineage>
        <taxon>Bacteria</taxon>
        <taxon>Pseudomonadati</taxon>
        <taxon>Bacteroidota</taxon>
        <taxon>Flavobacteriia</taxon>
        <taxon>Flavobacteriales</taxon>
        <taxon>Flavobacteriaceae</taxon>
        <taxon>Sinomicrobium</taxon>
    </lineage>
</organism>
<reference evidence="2 3" key="1">
    <citation type="submission" date="2020-09" db="EMBL/GenBank/DDBJ databases">
        <title>Sinomicrobium weinanense sp. nov., a halophilic bacteria isolated from saline-alkali soil.</title>
        <authorList>
            <person name="Wu P."/>
            <person name="Ren H."/>
            <person name="Mei Y."/>
            <person name="Liang Y."/>
            <person name="Chen Z."/>
        </authorList>
    </citation>
    <scope>NUCLEOTIDE SEQUENCE [LARGE SCALE GENOMIC DNA]</scope>
    <source>
        <strain evidence="2 3">FJxs</strain>
    </source>
</reference>
<dbReference type="RefSeq" id="WP_187964383.1">
    <property type="nucleotide sequence ID" value="NZ_JACVDC010000007.1"/>
</dbReference>
<dbReference type="EMBL" id="JACVDC010000007">
    <property type="protein sequence ID" value="MBC9795231.1"/>
    <property type="molecule type" value="Genomic_DNA"/>
</dbReference>
<proteinExistence type="predicted"/>
<keyword evidence="3" id="KW-1185">Reference proteome</keyword>
<comment type="caution">
    <text evidence="2">The sequence shown here is derived from an EMBL/GenBank/DDBJ whole genome shotgun (WGS) entry which is preliminary data.</text>
</comment>
<accession>A0A926JQ73</accession>
<keyword evidence="1" id="KW-1133">Transmembrane helix</keyword>